<dbReference type="InterPro" id="IPR000524">
    <property type="entry name" value="Tscrpt_reg_HTH_GntR"/>
</dbReference>
<feature type="domain" description="HTH gntR-type" evidence="4">
    <location>
        <begin position="28"/>
        <end position="95"/>
    </location>
</feature>
<dbReference type="SMART" id="SM00345">
    <property type="entry name" value="HTH_GNTR"/>
    <property type="match status" value="1"/>
</dbReference>
<dbReference type="RefSeq" id="WP_046139144.1">
    <property type="nucleotide sequence ID" value="NZ_LANJ01000016.1"/>
</dbReference>
<dbReference type="SMART" id="SM00895">
    <property type="entry name" value="FCD"/>
    <property type="match status" value="1"/>
</dbReference>
<evidence type="ECO:0000256" key="3">
    <source>
        <dbReference type="ARBA" id="ARBA00023163"/>
    </source>
</evidence>
<dbReference type="PROSITE" id="PS50949">
    <property type="entry name" value="HTH_GNTR"/>
    <property type="match status" value="1"/>
</dbReference>
<proteinExistence type="predicted"/>
<evidence type="ECO:0000256" key="1">
    <source>
        <dbReference type="ARBA" id="ARBA00023015"/>
    </source>
</evidence>
<keyword evidence="6" id="KW-1185">Reference proteome</keyword>
<dbReference type="SUPFAM" id="SSF46785">
    <property type="entry name" value="Winged helix' DNA-binding domain"/>
    <property type="match status" value="1"/>
</dbReference>
<dbReference type="InterPro" id="IPR008920">
    <property type="entry name" value="TF_FadR/GntR_C"/>
</dbReference>
<dbReference type="CDD" id="cd07377">
    <property type="entry name" value="WHTH_GntR"/>
    <property type="match status" value="1"/>
</dbReference>
<evidence type="ECO:0000259" key="4">
    <source>
        <dbReference type="PROSITE" id="PS50949"/>
    </source>
</evidence>
<organism evidence="5 6">
    <name type="scientific">Devosia epidermidihirudinis</name>
    <dbReference type="NCBI Taxonomy" id="1293439"/>
    <lineage>
        <taxon>Bacteria</taxon>
        <taxon>Pseudomonadati</taxon>
        <taxon>Pseudomonadota</taxon>
        <taxon>Alphaproteobacteria</taxon>
        <taxon>Hyphomicrobiales</taxon>
        <taxon>Devosiaceae</taxon>
        <taxon>Devosia</taxon>
    </lineage>
</organism>
<comment type="caution">
    <text evidence="5">The sequence shown here is derived from an EMBL/GenBank/DDBJ whole genome shotgun (WGS) entry which is preliminary data.</text>
</comment>
<keyword evidence="3" id="KW-0804">Transcription</keyword>
<dbReference type="SUPFAM" id="SSF48008">
    <property type="entry name" value="GntR ligand-binding domain-like"/>
    <property type="match status" value="1"/>
</dbReference>
<keyword evidence="1" id="KW-0805">Transcription regulation</keyword>
<keyword evidence="2" id="KW-0238">DNA-binding</keyword>
<dbReference type="STRING" id="1293439.WH87_10850"/>
<dbReference type="Pfam" id="PF07729">
    <property type="entry name" value="FCD"/>
    <property type="match status" value="1"/>
</dbReference>
<dbReference type="EMBL" id="LANJ01000016">
    <property type="protein sequence ID" value="KKC38098.1"/>
    <property type="molecule type" value="Genomic_DNA"/>
</dbReference>
<gene>
    <name evidence="5" type="ORF">WH87_10850</name>
</gene>
<dbReference type="InterPro" id="IPR036388">
    <property type="entry name" value="WH-like_DNA-bd_sf"/>
</dbReference>
<dbReference type="Pfam" id="PF00392">
    <property type="entry name" value="GntR"/>
    <property type="match status" value="1"/>
</dbReference>
<accession>A0A0F5QBK6</accession>
<dbReference type="Proteomes" id="UP000033411">
    <property type="component" value="Unassembled WGS sequence"/>
</dbReference>
<dbReference type="Gene3D" id="1.20.120.530">
    <property type="entry name" value="GntR ligand-binding domain-like"/>
    <property type="match status" value="1"/>
</dbReference>
<dbReference type="PANTHER" id="PTHR43537">
    <property type="entry name" value="TRANSCRIPTIONAL REGULATOR, GNTR FAMILY"/>
    <property type="match status" value="1"/>
</dbReference>
<evidence type="ECO:0000313" key="5">
    <source>
        <dbReference type="EMBL" id="KKC38098.1"/>
    </source>
</evidence>
<dbReference type="InterPro" id="IPR011711">
    <property type="entry name" value="GntR_C"/>
</dbReference>
<dbReference type="PANTHER" id="PTHR43537:SF24">
    <property type="entry name" value="GLUCONATE OPERON TRANSCRIPTIONAL REPRESSOR"/>
    <property type="match status" value="1"/>
</dbReference>
<reference evidence="5 6" key="1">
    <citation type="submission" date="2015-03" db="EMBL/GenBank/DDBJ databases">
        <authorList>
            <person name="Lepp D."/>
            <person name="Hassan Y.I."/>
            <person name="Li X.-Z."/>
            <person name="Zhou T."/>
        </authorList>
    </citation>
    <scope>NUCLEOTIDE SEQUENCE [LARGE SCALE GENOMIC DNA]</scope>
    <source>
        <strain evidence="5 6">E84</strain>
    </source>
</reference>
<dbReference type="GO" id="GO:0003677">
    <property type="term" value="F:DNA binding"/>
    <property type="evidence" value="ECO:0007669"/>
    <property type="project" value="UniProtKB-KW"/>
</dbReference>
<dbReference type="GO" id="GO:0003700">
    <property type="term" value="F:DNA-binding transcription factor activity"/>
    <property type="evidence" value="ECO:0007669"/>
    <property type="project" value="InterPro"/>
</dbReference>
<dbReference type="InterPro" id="IPR036390">
    <property type="entry name" value="WH_DNA-bd_sf"/>
</dbReference>
<evidence type="ECO:0000313" key="6">
    <source>
        <dbReference type="Proteomes" id="UP000033411"/>
    </source>
</evidence>
<dbReference type="AlphaFoldDB" id="A0A0F5QBK6"/>
<dbReference type="PATRIC" id="fig|1293439.3.peg.1759"/>
<name>A0A0F5QBK6_9HYPH</name>
<evidence type="ECO:0000256" key="2">
    <source>
        <dbReference type="ARBA" id="ARBA00023125"/>
    </source>
</evidence>
<dbReference type="Gene3D" id="1.10.10.10">
    <property type="entry name" value="Winged helix-like DNA-binding domain superfamily/Winged helix DNA-binding domain"/>
    <property type="match status" value="1"/>
</dbReference>
<protein>
    <recommendedName>
        <fullName evidence="4">HTH gntR-type domain-containing protein</fullName>
    </recommendedName>
</protein>
<sequence length="239" mass="26292">MDDLRTIFQTDAVGVSQAHDQGEAHTPQLVRERVFDAVRDAIIGGRIAPGTRLIERELCEAFQISRTVVREIARRLEAEKLAVVVPHRGLTVATLTPKHVRDIYEIRIELEAIAVRSFLGVATDEHIAKAQQYGETVLAAGARMDKVAMVQTMAELMRFMSDVADNQVATEILDQLGTRINMLRVLAMSDPGQLENGLNGVKAIIDGVTARDAKAAETAVRVYVRRSGEAVLRHMGAEE</sequence>